<evidence type="ECO:0000256" key="13">
    <source>
        <dbReference type="SAM" id="MobiDB-lite"/>
    </source>
</evidence>
<dbReference type="SUPFAM" id="SSF103657">
    <property type="entry name" value="BAR/IMD domain-like"/>
    <property type="match status" value="1"/>
</dbReference>
<dbReference type="GO" id="GO:0005938">
    <property type="term" value="C:cell cortex"/>
    <property type="evidence" value="ECO:0007669"/>
    <property type="project" value="UniProtKB-SubCell"/>
</dbReference>
<evidence type="ECO:0000256" key="1">
    <source>
        <dbReference type="ARBA" id="ARBA00004236"/>
    </source>
</evidence>
<keyword evidence="6" id="KW-0963">Cytoplasm</keyword>
<dbReference type="InterPro" id="IPR011072">
    <property type="entry name" value="HR1_rho-bd"/>
</dbReference>
<dbReference type="Pfam" id="PF25610">
    <property type="entry name" value="HR1_TOCA"/>
    <property type="match status" value="1"/>
</dbReference>
<dbReference type="CDD" id="cd11911">
    <property type="entry name" value="SH3_CIP4-like"/>
    <property type="match status" value="1"/>
</dbReference>
<dbReference type="Pfam" id="PF00611">
    <property type="entry name" value="FCH"/>
    <property type="match status" value="1"/>
</dbReference>
<dbReference type="InterPro" id="IPR001060">
    <property type="entry name" value="FCH_dom"/>
</dbReference>
<feature type="region of interest" description="Disordered" evidence="13">
    <location>
        <begin position="265"/>
        <end position="292"/>
    </location>
</feature>
<evidence type="ECO:0000256" key="2">
    <source>
        <dbReference type="ARBA" id="ARBA00004544"/>
    </source>
</evidence>
<evidence type="ECO:0000256" key="6">
    <source>
        <dbReference type="ARBA" id="ARBA00022490"/>
    </source>
</evidence>
<evidence type="ECO:0000256" key="7">
    <source>
        <dbReference type="ARBA" id="ARBA00022583"/>
    </source>
</evidence>
<dbReference type="Proteomes" id="UP000694388">
    <property type="component" value="Unplaced"/>
</dbReference>
<feature type="coiled-coil region" evidence="12">
    <location>
        <begin position="131"/>
        <end position="179"/>
    </location>
</feature>
<dbReference type="InterPro" id="IPR027267">
    <property type="entry name" value="AH/BAR_dom_sf"/>
</dbReference>
<dbReference type="SMART" id="SM00326">
    <property type="entry name" value="SH3"/>
    <property type="match status" value="1"/>
</dbReference>
<feature type="region of interest" description="Disordered" evidence="13">
    <location>
        <begin position="384"/>
        <end position="414"/>
    </location>
</feature>
<keyword evidence="5" id="KW-1003">Cell membrane</keyword>
<evidence type="ECO:0000259" key="14">
    <source>
        <dbReference type="PROSITE" id="PS50002"/>
    </source>
</evidence>
<dbReference type="InterPro" id="IPR036028">
    <property type="entry name" value="SH3-like_dom_sf"/>
</dbReference>
<evidence type="ECO:0000256" key="5">
    <source>
        <dbReference type="ARBA" id="ARBA00022475"/>
    </source>
</evidence>
<dbReference type="GO" id="GO:0005886">
    <property type="term" value="C:plasma membrane"/>
    <property type="evidence" value="ECO:0007669"/>
    <property type="project" value="UniProtKB-SubCell"/>
</dbReference>
<dbReference type="PROSITE" id="PS51860">
    <property type="entry name" value="REM_1"/>
    <property type="match status" value="1"/>
</dbReference>
<dbReference type="FunFam" id="2.30.30.40:FF:000203">
    <property type="entry name" value="Cdc42-interacting protein 4, isoform F"/>
    <property type="match status" value="1"/>
</dbReference>
<dbReference type="Gene3D" id="2.30.30.40">
    <property type="entry name" value="SH3 Domains"/>
    <property type="match status" value="1"/>
</dbReference>
<feature type="compositionally biased region" description="Polar residues" evidence="13">
    <location>
        <begin position="388"/>
        <end position="412"/>
    </location>
</feature>
<evidence type="ECO:0000256" key="9">
    <source>
        <dbReference type="ARBA" id="ARBA00023136"/>
    </source>
</evidence>
<organism evidence="17 18">
    <name type="scientific">Eptatretus burgeri</name>
    <name type="common">Inshore hagfish</name>
    <dbReference type="NCBI Taxonomy" id="7764"/>
    <lineage>
        <taxon>Eukaryota</taxon>
        <taxon>Metazoa</taxon>
        <taxon>Chordata</taxon>
        <taxon>Craniata</taxon>
        <taxon>Vertebrata</taxon>
        <taxon>Cyclostomata</taxon>
        <taxon>Myxini</taxon>
        <taxon>Myxiniformes</taxon>
        <taxon>Myxinidae</taxon>
        <taxon>Eptatretinae</taxon>
        <taxon>Eptatretus</taxon>
    </lineage>
</organism>
<dbReference type="FunFam" id="1.20.1270.60:FF:000002">
    <property type="entry name" value="Formin-binding protein 1-like isoform 1"/>
    <property type="match status" value="1"/>
</dbReference>
<keyword evidence="18" id="KW-1185">Reference proteome</keyword>
<evidence type="ECO:0000313" key="17">
    <source>
        <dbReference type="Ensembl" id="ENSEBUP00000024219.1"/>
    </source>
</evidence>
<dbReference type="InterPro" id="IPR057870">
    <property type="entry name" value="HR1_TOCA"/>
</dbReference>
<keyword evidence="4 10" id="KW-0728">SH3 domain</keyword>
<protein>
    <submittedName>
        <fullName evidence="17">Formin binding protein 1a</fullName>
    </submittedName>
</protein>
<dbReference type="Gene3D" id="1.20.1270.60">
    <property type="entry name" value="Arfaptin homology (AH) domain/BAR domain"/>
    <property type="match status" value="1"/>
</dbReference>
<accession>A0A8C4R2J9</accession>
<dbReference type="InterPro" id="IPR001452">
    <property type="entry name" value="SH3_domain"/>
</dbReference>
<evidence type="ECO:0000256" key="4">
    <source>
        <dbReference type="ARBA" id="ARBA00022443"/>
    </source>
</evidence>
<dbReference type="Pfam" id="PF00018">
    <property type="entry name" value="SH3_1"/>
    <property type="match status" value="1"/>
</dbReference>
<dbReference type="SUPFAM" id="SSF50044">
    <property type="entry name" value="SH3-domain"/>
    <property type="match status" value="1"/>
</dbReference>
<sequence length="510" mass="58669">MEKYCKFVRDRAEVEVNYAKQLRSLAKKYQPKKNSKEEEESRFTSCRAFLMVLSELNDYAGQHEVISENMNMSILQEMLGYVQELKQERKMVSLQCRKAQQHLEACWKQLESCKKRFERDCKEAEKALQYFDKMDNDINVTKADVEKARQQSNQRTQLAEDTKNEYATQLQKYNEEQNQHYFAILPKIFQDLQDMEEKRTCTFSHSLLNFANIDRQVMPILSKCLDGMTKAAEDINQQNVTHKSGFERPSDVEFEDFSQFISRTHSDSSLSVGKPDGSRTDGKSGLGRSKPKLWPFGKKHKGIIAEDFSHLPPEQRRKKLHQKIDELNLDVKKESDQREALLKMKDVYLRNPQMGDPGSLEPKLQETAHKMEKLQQEVQKFEPIPSPLKQTPSSANPVTNTSVPTASISVPTASLDDDDDFDEDEPLPVLGQCKALYPFEGQSEGTMPMGEDETFQLVEEDKGDGWTRVRRTDGEEGYVPTSYLEAPRGSTGVALQNKYLLSSQKLHMQF</sequence>
<feature type="domain" description="REM-1" evidence="16">
    <location>
        <begin position="310"/>
        <end position="387"/>
    </location>
</feature>
<evidence type="ECO:0000313" key="18">
    <source>
        <dbReference type="Proteomes" id="UP000694388"/>
    </source>
</evidence>
<reference evidence="17" key="1">
    <citation type="submission" date="2025-08" db="UniProtKB">
        <authorList>
            <consortium name="Ensembl"/>
        </authorList>
    </citation>
    <scope>IDENTIFICATION</scope>
</reference>
<evidence type="ECO:0000256" key="3">
    <source>
        <dbReference type="ARBA" id="ARBA00009426"/>
    </source>
</evidence>
<dbReference type="InterPro" id="IPR031160">
    <property type="entry name" value="F_BAR_dom"/>
</dbReference>
<evidence type="ECO:0000256" key="8">
    <source>
        <dbReference type="ARBA" id="ARBA00023054"/>
    </source>
</evidence>
<dbReference type="AlphaFoldDB" id="A0A8C4R2J9"/>
<comment type="similarity">
    <text evidence="3">Belongs to the FNBP1 family.</text>
</comment>
<proteinExistence type="inferred from homology"/>
<evidence type="ECO:0000259" key="16">
    <source>
        <dbReference type="PROSITE" id="PS51860"/>
    </source>
</evidence>
<reference evidence="17" key="2">
    <citation type="submission" date="2025-09" db="UniProtKB">
        <authorList>
            <consortium name="Ensembl"/>
        </authorList>
    </citation>
    <scope>IDENTIFICATION</scope>
</reference>
<dbReference type="GO" id="GO:0006897">
    <property type="term" value="P:endocytosis"/>
    <property type="evidence" value="ECO:0007669"/>
    <property type="project" value="UniProtKB-KW"/>
</dbReference>
<keyword evidence="7" id="KW-0254">Endocytosis</keyword>
<dbReference type="PANTHER" id="PTHR15735">
    <property type="entry name" value="FCH AND DOUBLE SH3 DOMAINS PROTEIN"/>
    <property type="match status" value="1"/>
</dbReference>
<evidence type="ECO:0000259" key="15">
    <source>
        <dbReference type="PROSITE" id="PS51741"/>
    </source>
</evidence>
<dbReference type="PROSITE" id="PS50002">
    <property type="entry name" value="SH3"/>
    <property type="match status" value="1"/>
</dbReference>
<comment type="subcellular location">
    <subcellularLocation>
        <location evidence="1">Cell membrane</location>
    </subcellularLocation>
    <subcellularLocation>
        <location evidence="2">Cytoplasm</location>
        <location evidence="2">Cell cortex</location>
    </subcellularLocation>
</comment>
<keyword evidence="9" id="KW-0472">Membrane</keyword>
<dbReference type="Ensembl" id="ENSEBUT00000024795.1">
    <property type="protein sequence ID" value="ENSEBUP00000024219.1"/>
    <property type="gene ID" value="ENSEBUG00000014890.1"/>
</dbReference>
<dbReference type="PROSITE" id="PS51741">
    <property type="entry name" value="F_BAR"/>
    <property type="match status" value="1"/>
</dbReference>
<dbReference type="OMA" id="XQNEGTI"/>
<feature type="domain" description="SH3" evidence="14">
    <location>
        <begin position="428"/>
        <end position="489"/>
    </location>
</feature>
<name>A0A8C4R2J9_EPTBU</name>
<dbReference type="Gene3D" id="6.10.140.470">
    <property type="match status" value="1"/>
</dbReference>
<dbReference type="PANTHER" id="PTHR15735:SF12">
    <property type="entry name" value="CDC42-INTERACTING PROTEIN 4, ISOFORM B"/>
    <property type="match status" value="1"/>
</dbReference>
<evidence type="ECO:0000256" key="10">
    <source>
        <dbReference type="PROSITE-ProRule" id="PRU00192"/>
    </source>
</evidence>
<keyword evidence="8 11" id="KW-0175">Coiled coil</keyword>
<feature type="domain" description="F-BAR" evidence="15">
    <location>
        <begin position="1"/>
        <end position="240"/>
    </location>
</feature>
<dbReference type="GeneTree" id="ENSGT00950000183047"/>
<evidence type="ECO:0000256" key="12">
    <source>
        <dbReference type="SAM" id="Coils"/>
    </source>
</evidence>
<dbReference type="GO" id="GO:0007165">
    <property type="term" value="P:signal transduction"/>
    <property type="evidence" value="ECO:0007669"/>
    <property type="project" value="InterPro"/>
</dbReference>
<evidence type="ECO:0000256" key="11">
    <source>
        <dbReference type="PROSITE-ProRule" id="PRU01077"/>
    </source>
</evidence>
<feature type="coiled-coil region" evidence="12">
    <location>
        <begin position="317"/>
        <end position="344"/>
    </location>
</feature>